<sequence length="498" mass="58051">MSVSNVNEEKEIINVEETETKDSENEDENEIADVKKQLVLFGLEEENCDVAISTKDKVIFVKSTFLQYVFGDRFNEILASATNNHNENRDGNVDGILEEVKPVKYKIDLEAENIESKNIEFALSFYQPLQFSVDVDALSTDFDGILEVCRKWNLHKLRAYLEDYLCTKHPNRPSNSSFNYTLNKDQLKLIKLATKFDIKTLYHETMSPTPRIDLGSMKDNQAFQDLPMLTRYELLRNSVIHLFQRKGQSIISEVDDIFNFYDVLLYEKRTPDISAKKSFQEEPCFEYDPKEKDCFLAEPADKRFVVLIIEGIKLYVDSYILVDNSPVFEEMLETAFRDESGKKVLAMPGKDVNQIAHLLTFLSEPREIEVNNTDLLALASLIDEFEMTLLKDKIRLFLENVHEDKPKVQLKYLKLVCMLRLSSVSKFNILNQIGRGLTRFSKLRLIKELYRLNLETIKLVAQNRLWYLLQKDFDNLLDKIQDEMNVILDIYMSRASRR</sequence>
<reference evidence="3" key="1">
    <citation type="submission" date="2021-01" db="UniProtKB">
        <authorList>
            <consortium name="EnsemblMetazoa"/>
        </authorList>
    </citation>
    <scope>IDENTIFICATION</scope>
</reference>
<evidence type="ECO:0000313" key="3">
    <source>
        <dbReference type="EnsemblMetazoa" id="CLYHEMP014941.1"/>
    </source>
</evidence>
<feature type="region of interest" description="Disordered" evidence="1">
    <location>
        <begin position="1"/>
        <end position="29"/>
    </location>
</feature>
<accession>A0A7M5WYS9</accession>
<proteinExistence type="predicted"/>
<organism evidence="3 4">
    <name type="scientific">Clytia hemisphaerica</name>
    <dbReference type="NCBI Taxonomy" id="252671"/>
    <lineage>
        <taxon>Eukaryota</taxon>
        <taxon>Metazoa</taxon>
        <taxon>Cnidaria</taxon>
        <taxon>Hydrozoa</taxon>
        <taxon>Hydroidolina</taxon>
        <taxon>Leptothecata</taxon>
        <taxon>Obeliida</taxon>
        <taxon>Clytiidae</taxon>
        <taxon>Clytia</taxon>
    </lineage>
</organism>
<dbReference type="OrthoDB" id="437903at2759"/>
<dbReference type="Gene3D" id="3.30.710.10">
    <property type="entry name" value="Potassium Channel Kv1.1, Chain A"/>
    <property type="match status" value="1"/>
</dbReference>
<dbReference type="GeneID" id="136814380"/>
<dbReference type="SMART" id="SM00225">
    <property type="entry name" value="BTB"/>
    <property type="match status" value="2"/>
</dbReference>
<dbReference type="RefSeq" id="XP_066927017.1">
    <property type="nucleotide sequence ID" value="XM_067070916.1"/>
</dbReference>
<evidence type="ECO:0000313" key="4">
    <source>
        <dbReference type="Proteomes" id="UP000594262"/>
    </source>
</evidence>
<feature type="domain" description="BTB" evidence="2">
    <location>
        <begin position="48"/>
        <end position="169"/>
    </location>
</feature>
<keyword evidence="4" id="KW-1185">Reference proteome</keyword>
<evidence type="ECO:0000259" key="2">
    <source>
        <dbReference type="SMART" id="SM00225"/>
    </source>
</evidence>
<dbReference type="Pfam" id="PF00651">
    <property type="entry name" value="BTB"/>
    <property type="match status" value="1"/>
</dbReference>
<evidence type="ECO:0000256" key="1">
    <source>
        <dbReference type="SAM" id="MobiDB-lite"/>
    </source>
</evidence>
<feature type="domain" description="BTB" evidence="2">
    <location>
        <begin position="303"/>
        <end position="402"/>
    </location>
</feature>
<dbReference type="AlphaFoldDB" id="A0A7M5WYS9"/>
<name>A0A7M5WYS9_9CNID</name>
<feature type="compositionally biased region" description="Basic and acidic residues" evidence="1">
    <location>
        <begin position="7"/>
        <end position="23"/>
    </location>
</feature>
<dbReference type="Proteomes" id="UP000594262">
    <property type="component" value="Unplaced"/>
</dbReference>
<dbReference type="InterPro" id="IPR000210">
    <property type="entry name" value="BTB/POZ_dom"/>
</dbReference>
<protein>
    <recommendedName>
        <fullName evidence="2">BTB domain-containing protein</fullName>
    </recommendedName>
</protein>
<dbReference type="EnsemblMetazoa" id="CLYHEMT014941.1">
    <property type="protein sequence ID" value="CLYHEMP014941.1"/>
    <property type="gene ID" value="CLYHEMG014941"/>
</dbReference>
<dbReference type="InterPro" id="IPR011333">
    <property type="entry name" value="SKP1/BTB/POZ_sf"/>
</dbReference>